<keyword evidence="12" id="KW-1185">Reference proteome</keyword>
<dbReference type="PROSITE" id="PS00211">
    <property type="entry name" value="ABC_TRANSPORTER_1"/>
    <property type="match status" value="1"/>
</dbReference>
<evidence type="ECO:0000256" key="4">
    <source>
        <dbReference type="ARBA" id="ARBA00022967"/>
    </source>
</evidence>
<sequence length="259" mass="28960">MTLSFHGISLSYGTNPVLHDLSFEFQEAEIVAIVGPNGSGKSSLVRCLNKLVTPQSGEVIVGGEKVYGMHAREVAKIFGYVPQNFQDIFPATVIDTILMGRKPYATWRSGKNDILKVTEVMKLLHLEEFALRYHSELSGGQRQKVMIARAFAQESKVLLFDEPTSQLDIKHQLEIMDLVKETVRIKKILAILVVHDLNLASRYADRIIMLRDGRIHAVGDPKNVLTEDNIRAVYDVESLVMHDGEVPCVVAKKRLHVGS</sequence>
<evidence type="ECO:0000256" key="5">
    <source>
        <dbReference type="ARBA" id="ARBA00050590"/>
    </source>
</evidence>
<keyword evidence="2" id="KW-0547">Nucleotide-binding</keyword>
<dbReference type="FunFam" id="3.40.50.300:FF:000134">
    <property type="entry name" value="Iron-enterobactin ABC transporter ATP-binding protein"/>
    <property type="match status" value="1"/>
</dbReference>
<gene>
    <name evidence="11" type="ORF">DLD82_02710</name>
</gene>
<evidence type="ECO:0000256" key="9">
    <source>
        <dbReference type="ARBA" id="ARBA00077139"/>
    </source>
</evidence>
<dbReference type="SMART" id="SM00382">
    <property type="entry name" value="AAA"/>
    <property type="match status" value="1"/>
</dbReference>
<evidence type="ECO:0000256" key="7">
    <source>
        <dbReference type="ARBA" id="ARBA00066387"/>
    </source>
</evidence>
<dbReference type="PANTHER" id="PTHR42794">
    <property type="entry name" value="HEMIN IMPORT ATP-BINDING PROTEIN HMUV"/>
    <property type="match status" value="1"/>
</dbReference>
<keyword evidence="1" id="KW-0813">Transport</keyword>
<comment type="caution">
    <text evidence="11">The sequence shown here is derived from an EMBL/GenBank/DDBJ whole genome shotgun (WGS) entry which is preliminary data.</text>
</comment>
<dbReference type="EMBL" id="QGMZ01000006">
    <property type="protein sequence ID" value="PWR75987.1"/>
    <property type="molecule type" value="Genomic_DNA"/>
</dbReference>
<dbReference type="OrthoDB" id="24644at2157"/>
<dbReference type="GO" id="GO:0005524">
    <property type="term" value="F:ATP binding"/>
    <property type="evidence" value="ECO:0007669"/>
    <property type="project" value="UniProtKB-KW"/>
</dbReference>
<evidence type="ECO:0000256" key="8">
    <source>
        <dbReference type="ARBA" id="ARBA00073649"/>
    </source>
</evidence>
<evidence type="ECO:0000256" key="1">
    <source>
        <dbReference type="ARBA" id="ARBA00022448"/>
    </source>
</evidence>
<evidence type="ECO:0000313" key="11">
    <source>
        <dbReference type="EMBL" id="PWR75987.1"/>
    </source>
</evidence>
<dbReference type="GeneID" id="97607889"/>
<dbReference type="AlphaFoldDB" id="A0A2V2NHV1"/>
<accession>A0A2V2NHV1</accession>
<dbReference type="InterPro" id="IPR003593">
    <property type="entry name" value="AAA+_ATPase"/>
</dbReference>
<evidence type="ECO:0000256" key="2">
    <source>
        <dbReference type="ARBA" id="ARBA00022741"/>
    </source>
</evidence>
<evidence type="ECO:0000256" key="3">
    <source>
        <dbReference type="ARBA" id="ARBA00022840"/>
    </source>
</evidence>
<dbReference type="RefSeq" id="WP_109939564.1">
    <property type="nucleotide sequence ID" value="NZ_CP176366.1"/>
</dbReference>
<dbReference type="GO" id="GO:0016887">
    <property type="term" value="F:ATP hydrolysis activity"/>
    <property type="evidence" value="ECO:0007669"/>
    <property type="project" value="InterPro"/>
</dbReference>
<feature type="domain" description="ABC transporter" evidence="10">
    <location>
        <begin position="3"/>
        <end position="237"/>
    </location>
</feature>
<keyword evidence="4" id="KW-1278">Translocase</keyword>
<evidence type="ECO:0000313" key="12">
    <source>
        <dbReference type="Proteomes" id="UP000245934"/>
    </source>
</evidence>
<dbReference type="EC" id="7.6.2.8" evidence="7"/>
<dbReference type="InterPro" id="IPR027417">
    <property type="entry name" value="P-loop_NTPase"/>
</dbReference>
<dbReference type="SUPFAM" id="SSF52540">
    <property type="entry name" value="P-loop containing nucleoside triphosphate hydrolases"/>
    <property type="match status" value="1"/>
</dbReference>
<name>A0A2V2NHV1_9EURY</name>
<comment type="function">
    <text evidence="6">Required for corrinoid utilization. Probably part of the ABC transporter complex BtuCDF involved in cobalamin (vitamin B12) import. Probably responsible for energy coupling to the transport system.</text>
</comment>
<dbReference type="PROSITE" id="PS50893">
    <property type="entry name" value="ABC_TRANSPORTER_2"/>
    <property type="match status" value="1"/>
</dbReference>
<comment type="catalytic activity">
    <reaction evidence="5">
        <text>an R-cob(III)alamin(out) + ATP + H2O = an R-cob(III)alamin(in) + ADP + phosphate + H(+)</text>
        <dbReference type="Rhea" id="RHEA:17873"/>
        <dbReference type="ChEBI" id="CHEBI:15377"/>
        <dbReference type="ChEBI" id="CHEBI:15378"/>
        <dbReference type="ChEBI" id="CHEBI:30616"/>
        <dbReference type="ChEBI" id="CHEBI:43474"/>
        <dbReference type="ChEBI" id="CHEBI:140785"/>
        <dbReference type="ChEBI" id="CHEBI:456216"/>
        <dbReference type="EC" id="7.6.2.8"/>
    </reaction>
</comment>
<keyword evidence="3 11" id="KW-0067">ATP-binding</keyword>
<dbReference type="InterPro" id="IPR017871">
    <property type="entry name" value="ABC_transporter-like_CS"/>
</dbReference>
<dbReference type="Pfam" id="PF00005">
    <property type="entry name" value="ABC_tran"/>
    <property type="match status" value="1"/>
</dbReference>
<evidence type="ECO:0000256" key="6">
    <source>
        <dbReference type="ARBA" id="ARBA00058960"/>
    </source>
</evidence>
<dbReference type="GO" id="GO:0015420">
    <property type="term" value="F:ABC-type vitamin B12 transporter activity"/>
    <property type="evidence" value="ECO:0007669"/>
    <property type="project" value="UniProtKB-EC"/>
</dbReference>
<dbReference type="Gene3D" id="3.40.50.300">
    <property type="entry name" value="P-loop containing nucleotide triphosphate hydrolases"/>
    <property type="match status" value="1"/>
</dbReference>
<proteinExistence type="predicted"/>
<organism evidence="11 12">
    <name type="scientific">Methanospirillum stamsii</name>
    <dbReference type="NCBI Taxonomy" id="1277351"/>
    <lineage>
        <taxon>Archaea</taxon>
        <taxon>Methanobacteriati</taxon>
        <taxon>Methanobacteriota</taxon>
        <taxon>Stenosarchaea group</taxon>
        <taxon>Methanomicrobia</taxon>
        <taxon>Methanomicrobiales</taxon>
        <taxon>Methanospirillaceae</taxon>
        <taxon>Methanospirillum</taxon>
    </lineage>
</organism>
<dbReference type="PANTHER" id="PTHR42794:SF1">
    <property type="entry name" value="HEMIN IMPORT ATP-BINDING PROTEIN HMUV"/>
    <property type="match status" value="1"/>
</dbReference>
<evidence type="ECO:0000259" key="10">
    <source>
        <dbReference type="PROSITE" id="PS50893"/>
    </source>
</evidence>
<dbReference type="CDD" id="cd03214">
    <property type="entry name" value="ABC_Iron-Siderophores_B12_Hemin"/>
    <property type="match status" value="1"/>
</dbReference>
<dbReference type="Proteomes" id="UP000245934">
    <property type="component" value="Unassembled WGS sequence"/>
</dbReference>
<reference evidence="11 12" key="1">
    <citation type="submission" date="2018-05" db="EMBL/GenBank/DDBJ databases">
        <title>Draft genome of Methanospirillum stamsii Pt1.</title>
        <authorList>
            <person name="Dueholm M.S."/>
            <person name="Nielsen P.H."/>
            <person name="Bakmann L.F."/>
            <person name="Otzen D.E."/>
        </authorList>
    </citation>
    <scope>NUCLEOTIDE SEQUENCE [LARGE SCALE GENOMIC DNA]</scope>
    <source>
        <strain evidence="11 12">Pt1</strain>
    </source>
</reference>
<protein>
    <recommendedName>
        <fullName evidence="8">Cobalamin import ATP-binding protein BtuD</fullName>
        <ecNumber evidence="7">7.6.2.8</ecNumber>
    </recommendedName>
    <alternativeName>
        <fullName evidence="9">Vitamin B12-transporting ATPase</fullName>
    </alternativeName>
</protein>
<dbReference type="InterPro" id="IPR003439">
    <property type="entry name" value="ABC_transporter-like_ATP-bd"/>
</dbReference>